<name>A0AAD6Y582_9AGAR</name>
<dbReference type="AlphaFoldDB" id="A0AAD6Y582"/>
<gene>
    <name evidence="2" type="ORF">GGX14DRAFT_375359</name>
</gene>
<dbReference type="Proteomes" id="UP001219525">
    <property type="component" value="Unassembled WGS sequence"/>
</dbReference>
<comment type="caution">
    <text evidence="2">The sequence shown here is derived from an EMBL/GenBank/DDBJ whole genome shotgun (WGS) entry which is preliminary data.</text>
</comment>
<evidence type="ECO:0000313" key="2">
    <source>
        <dbReference type="EMBL" id="KAJ7197258.1"/>
    </source>
</evidence>
<accession>A0AAD6Y582</accession>
<feature type="region of interest" description="Disordered" evidence="1">
    <location>
        <begin position="109"/>
        <end position="135"/>
    </location>
</feature>
<proteinExistence type="predicted"/>
<feature type="compositionally biased region" description="Pro residues" evidence="1">
    <location>
        <begin position="46"/>
        <end position="68"/>
    </location>
</feature>
<keyword evidence="3" id="KW-1185">Reference proteome</keyword>
<dbReference type="EMBL" id="JARJCW010000079">
    <property type="protein sequence ID" value="KAJ7197258.1"/>
    <property type="molecule type" value="Genomic_DNA"/>
</dbReference>
<feature type="region of interest" description="Disordered" evidence="1">
    <location>
        <begin position="325"/>
        <end position="358"/>
    </location>
</feature>
<reference evidence="2" key="1">
    <citation type="submission" date="2023-03" db="EMBL/GenBank/DDBJ databases">
        <title>Massive genome expansion in bonnet fungi (Mycena s.s.) driven by repeated elements and novel gene families across ecological guilds.</title>
        <authorList>
            <consortium name="Lawrence Berkeley National Laboratory"/>
            <person name="Harder C.B."/>
            <person name="Miyauchi S."/>
            <person name="Viragh M."/>
            <person name="Kuo A."/>
            <person name="Thoen E."/>
            <person name="Andreopoulos B."/>
            <person name="Lu D."/>
            <person name="Skrede I."/>
            <person name="Drula E."/>
            <person name="Henrissat B."/>
            <person name="Morin E."/>
            <person name="Kohler A."/>
            <person name="Barry K."/>
            <person name="LaButti K."/>
            <person name="Morin E."/>
            <person name="Salamov A."/>
            <person name="Lipzen A."/>
            <person name="Mereny Z."/>
            <person name="Hegedus B."/>
            <person name="Baldrian P."/>
            <person name="Stursova M."/>
            <person name="Weitz H."/>
            <person name="Taylor A."/>
            <person name="Grigoriev I.V."/>
            <person name="Nagy L.G."/>
            <person name="Martin F."/>
            <person name="Kauserud H."/>
        </authorList>
    </citation>
    <scope>NUCLEOTIDE SEQUENCE</scope>
    <source>
        <strain evidence="2">9144</strain>
    </source>
</reference>
<feature type="compositionally biased region" description="Low complexity" evidence="1">
    <location>
        <begin position="330"/>
        <end position="352"/>
    </location>
</feature>
<sequence>MQEQCEAVGEQDLVVEQVAVSDPPEPATLAQHIRALITSLPTAGPECPPVKTDPPPLDADGRPIPPPGAIRIKDPKLVKLLSDPDFMNGSEDNGRASVWEALDALDVPKYRKPTSSDDTPGQSDGEPGGDDVQSQGDVMLYCPLHPTEDSAVELANMKVVEVPVSKMDSFHQSRWNFLWSITVGLVRAQTPQTKLVKTWVPSTTKISFQAMWWGYRIYLPPPIMAKLSSEEGEVLKIAGTITAALTWLLAHVDPYMVPPPLLPVFLLIRKLGPYVGYIGTFIAWIWGAVENEDKGNGVCMTATWILPVALIPSAIKVAATTPATSSGPVAISPASTPNAPTTSPAPASSVSAGITTPT</sequence>
<evidence type="ECO:0000313" key="3">
    <source>
        <dbReference type="Proteomes" id="UP001219525"/>
    </source>
</evidence>
<protein>
    <submittedName>
        <fullName evidence="2">Uncharacterized protein</fullName>
    </submittedName>
</protein>
<feature type="region of interest" description="Disordered" evidence="1">
    <location>
        <begin position="40"/>
        <end position="70"/>
    </location>
</feature>
<evidence type="ECO:0000256" key="1">
    <source>
        <dbReference type="SAM" id="MobiDB-lite"/>
    </source>
</evidence>
<organism evidence="2 3">
    <name type="scientific">Mycena pura</name>
    <dbReference type="NCBI Taxonomy" id="153505"/>
    <lineage>
        <taxon>Eukaryota</taxon>
        <taxon>Fungi</taxon>
        <taxon>Dikarya</taxon>
        <taxon>Basidiomycota</taxon>
        <taxon>Agaricomycotina</taxon>
        <taxon>Agaricomycetes</taxon>
        <taxon>Agaricomycetidae</taxon>
        <taxon>Agaricales</taxon>
        <taxon>Marasmiineae</taxon>
        <taxon>Mycenaceae</taxon>
        <taxon>Mycena</taxon>
    </lineage>
</organism>